<organism evidence="4 5">
    <name type="scientific">Bowdeniella nasicola</name>
    <dbReference type="NCBI Taxonomy" id="208480"/>
    <lineage>
        <taxon>Bacteria</taxon>
        <taxon>Bacillati</taxon>
        <taxon>Actinomycetota</taxon>
        <taxon>Actinomycetes</taxon>
        <taxon>Actinomycetales</taxon>
        <taxon>Actinomycetaceae</taxon>
        <taxon>Bowdeniella</taxon>
    </lineage>
</organism>
<name>A0A1Q5Q1L7_9ACTO</name>
<dbReference type="InterPro" id="IPR050680">
    <property type="entry name" value="YpeA/RimI_acetyltransf"/>
</dbReference>
<dbReference type="SUPFAM" id="SSF55729">
    <property type="entry name" value="Acyl-CoA N-acyltransferases (Nat)"/>
    <property type="match status" value="1"/>
</dbReference>
<dbReference type="PANTHER" id="PTHR43420">
    <property type="entry name" value="ACETYLTRANSFERASE"/>
    <property type="match status" value="1"/>
</dbReference>
<dbReference type="InterPro" id="IPR000182">
    <property type="entry name" value="GNAT_dom"/>
</dbReference>
<dbReference type="Pfam" id="PF00583">
    <property type="entry name" value="Acetyltransf_1"/>
    <property type="match status" value="1"/>
</dbReference>
<feature type="domain" description="N-acetyltransferase" evidence="3">
    <location>
        <begin position="47"/>
        <end position="206"/>
    </location>
</feature>
<dbReference type="InterPro" id="IPR016181">
    <property type="entry name" value="Acyl_CoA_acyltransferase"/>
</dbReference>
<accession>A0A1Q5Q1L7</accession>
<evidence type="ECO:0000256" key="1">
    <source>
        <dbReference type="ARBA" id="ARBA00022679"/>
    </source>
</evidence>
<dbReference type="AlphaFoldDB" id="A0A1Q5Q1L7"/>
<dbReference type="EMBL" id="MQVR01000041">
    <property type="protein sequence ID" value="OKL53763.1"/>
    <property type="molecule type" value="Genomic_DNA"/>
</dbReference>
<sequence length="211" mass="23273">MTELTLRPYGSADRAALGDVCVLTGDSGKSAKGKFFDDDLLPYIYAYPYLEYAPDLVRVADLNGRAVGYILGVADVTEFVTWWREHWTPIFAERFAGAADLSAIEERLIGLGLNPERQLGDWRGDHPGEFHIDLLPEAQGQGLGRALIDWFCRELAARGVRSIGIGVGAKNTGAIAFYRRLGFDTFRESVGEDGTPIGYLMTIPTTHEETK</sequence>
<reference evidence="5" key="1">
    <citation type="submission" date="2016-12" db="EMBL/GenBank/DDBJ databases">
        <authorList>
            <person name="Meng X."/>
        </authorList>
    </citation>
    <scope>NUCLEOTIDE SEQUENCE [LARGE SCALE GENOMIC DNA]</scope>
    <source>
        <strain evidence="5">DSM 19116</strain>
    </source>
</reference>
<dbReference type="PANTHER" id="PTHR43420:SF12">
    <property type="entry name" value="N-ACETYLTRANSFERASE DOMAIN-CONTAINING PROTEIN"/>
    <property type="match status" value="1"/>
</dbReference>
<evidence type="ECO:0000259" key="3">
    <source>
        <dbReference type="PROSITE" id="PS51186"/>
    </source>
</evidence>
<protein>
    <recommendedName>
        <fullName evidence="3">N-acetyltransferase domain-containing protein</fullName>
    </recommendedName>
</protein>
<keyword evidence="1" id="KW-0808">Transferase</keyword>
<keyword evidence="5" id="KW-1185">Reference proteome</keyword>
<dbReference type="CDD" id="cd04301">
    <property type="entry name" value="NAT_SF"/>
    <property type="match status" value="1"/>
</dbReference>
<gene>
    <name evidence="4" type="ORF">BSZ39_07720</name>
</gene>
<evidence type="ECO:0000313" key="5">
    <source>
        <dbReference type="Proteomes" id="UP000185628"/>
    </source>
</evidence>
<proteinExistence type="predicted"/>
<dbReference type="Gene3D" id="3.40.630.30">
    <property type="match status" value="1"/>
</dbReference>
<keyword evidence="2" id="KW-0012">Acyltransferase</keyword>
<evidence type="ECO:0000313" key="4">
    <source>
        <dbReference type="EMBL" id="OKL53763.1"/>
    </source>
</evidence>
<dbReference type="GO" id="GO:0016747">
    <property type="term" value="F:acyltransferase activity, transferring groups other than amino-acyl groups"/>
    <property type="evidence" value="ECO:0007669"/>
    <property type="project" value="InterPro"/>
</dbReference>
<dbReference type="PROSITE" id="PS51186">
    <property type="entry name" value="GNAT"/>
    <property type="match status" value="1"/>
</dbReference>
<dbReference type="RefSeq" id="WP_073716780.1">
    <property type="nucleotide sequence ID" value="NZ_MQVR01000041.1"/>
</dbReference>
<dbReference type="Proteomes" id="UP000185628">
    <property type="component" value="Unassembled WGS sequence"/>
</dbReference>
<dbReference type="OrthoDB" id="8593648at2"/>
<evidence type="ECO:0000256" key="2">
    <source>
        <dbReference type="ARBA" id="ARBA00023315"/>
    </source>
</evidence>
<comment type="caution">
    <text evidence="4">The sequence shown here is derived from an EMBL/GenBank/DDBJ whole genome shotgun (WGS) entry which is preliminary data.</text>
</comment>